<dbReference type="Proteomes" id="UP000027135">
    <property type="component" value="Unassembled WGS sequence"/>
</dbReference>
<dbReference type="EMBL" id="KK852750">
    <property type="protein sequence ID" value="KDR17176.1"/>
    <property type="molecule type" value="Genomic_DNA"/>
</dbReference>
<proteinExistence type="predicted"/>
<name>A0A067R4P0_ZOONE</name>
<protein>
    <submittedName>
        <fullName evidence="1">Uncharacterized protein</fullName>
    </submittedName>
</protein>
<organism evidence="1 2">
    <name type="scientific">Zootermopsis nevadensis</name>
    <name type="common">Dampwood termite</name>
    <dbReference type="NCBI Taxonomy" id="136037"/>
    <lineage>
        <taxon>Eukaryota</taxon>
        <taxon>Metazoa</taxon>
        <taxon>Ecdysozoa</taxon>
        <taxon>Arthropoda</taxon>
        <taxon>Hexapoda</taxon>
        <taxon>Insecta</taxon>
        <taxon>Pterygota</taxon>
        <taxon>Neoptera</taxon>
        <taxon>Polyneoptera</taxon>
        <taxon>Dictyoptera</taxon>
        <taxon>Blattodea</taxon>
        <taxon>Blattoidea</taxon>
        <taxon>Termitoidae</taxon>
        <taxon>Termopsidae</taxon>
        <taxon>Zootermopsis</taxon>
    </lineage>
</organism>
<dbReference type="InParanoid" id="A0A067R4P0"/>
<keyword evidence="2" id="KW-1185">Reference proteome</keyword>
<dbReference type="AlphaFoldDB" id="A0A067R4P0"/>
<gene>
    <name evidence="1" type="ORF">L798_08276</name>
</gene>
<evidence type="ECO:0000313" key="2">
    <source>
        <dbReference type="Proteomes" id="UP000027135"/>
    </source>
</evidence>
<evidence type="ECO:0000313" key="1">
    <source>
        <dbReference type="EMBL" id="KDR17176.1"/>
    </source>
</evidence>
<accession>A0A067R4P0</accession>
<reference evidence="1 2" key="1">
    <citation type="journal article" date="2014" name="Nat. Commun.">
        <title>Molecular traces of alternative social organization in a termite genome.</title>
        <authorList>
            <person name="Terrapon N."/>
            <person name="Li C."/>
            <person name="Robertson H.M."/>
            <person name="Ji L."/>
            <person name="Meng X."/>
            <person name="Booth W."/>
            <person name="Chen Z."/>
            <person name="Childers C.P."/>
            <person name="Glastad K.M."/>
            <person name="Gokhale K."/>
            <person name="Gowin J."/>
            <person name="Gronenberg W."/>
            <person name="Hermansen R.A."/>
            <person name="Hu H."/>
            <person name="Hunt B.G."/>
            <person name="Huylmans A.K."/>
            <person name="Khalil S.M."/>
            <person name="Mitchell R.D."/>
            <person name="Munoz-Torres M.C."/>
            <person name="Mustard J.A."/>
            <person name="Pan H."/>
            <person name="Reese J.T."/>
            <person name="Scharf M.E."/>
            <person name="Sun F."/>
            <person name="Vogel H."/>
            <person name="Xiao J."/>
            <person name="Yang W."/>
            <person name="Yang Z."/>
            <person name="Yang Z."/>
            <person name="Zhou J."/>
            <person name="Zhu J."/>
            <person name="Brent C.S."/>
            <person name="Elsik C.G."/>
            <person name="Goodisman M.A."/>
            <person name="Liberles D.A."/>
            <person name="Roe R.M."/>
            <person name="Vargo E.L."/>
            <person name="Vilcinskas A."/>
            <person name="Wang J."/>
            <person name="Bornberg-Bauer E."/>
            <person name="Korb J."/>
            <person name="Zhang G."/>
            <person name="Liebig J."/>
        </authorList>
    </citation>
    <scope>NUCLEOTIDE SEQUENCE [LARGE SCALE GENOMIC DNA]</scope>
    <source>
        <tissue evidence="1">Whole organism</tissue>
    </source>
</reference>
<sequence length="103" mass="11519">MTESLECCAASLVKVRTDISKELSASIIRVMNKLWIKNWVQILEQVGWIKAVLRSSSMVWRIPQLSFERNGQMLKEVAGEGGQRTDGLLLSDVEKALSSLPES</sequence>